<dbReference type="GO" id="GO:0016301">
    <property type="term" value="F:kinase activity"/>
    <property type="evidence" value="ECO:0007669"/>
    <property type="project" value="UniProtKB-KW"/>
</dbReference>
<evidence type="ECO:0000259" key="14">
    <source>
        <dbReference type="PROSITE" id="PS51098"/>
    </source>
</evidence>
<keyword evidence="8" id="KW-0418">Kinase</keyword>
<dbReference type="GO" id="GO:0090563">
    <property type="term" value="F:protein-phosphocysteine-sugar phosphotransferase activity"/>
    <property type="evidence" value="ECO:0007669"/>
    <property type="project" value="TreeGrafter"/>
</dbReference>
<dbReference type="CDD" id="cd00210">
    <property type="entry name" value="PTS_IIA_glc"/>
    <property type="match status" value="1"/>
</dbReference>
<dbReference type="InterPro" id="IPR018113">
    <property type="entry name" value="PTrfase_EIIB_Cys"/>
</dbReference>
<sequence>MPIATGFFCLILAAIFGYVWPPVQHAIHSGGEWIVSAGALGSGIFGFINRLLIPTGLHQVLNTIAWFQIGEFTNAAGAVFHGDINRFYAGDGTAGMFMSGFFPIMMFGLPGAALAMYLAAPKARRPMVGGMLLSVAITAFLTGVTEPLEFLFMFLAPLLYLLHAVLTGISLFIATALGIHAGFSFSAGAIDYVLMYSLPAASKNVWMLLVMGVVFFFVYFLLFSAVIRMFNLKTPGREDKAADVVTEEANSNTEEGLTQLATSYIAAVGGTDNLKAIDACITRLRLTVGDSAKVNDAACKRLGASGVVKLNKQTIQVIVGAKAESIGDEMKKVVTRGPVAAAAAAPAGNVATAAPAAKPQAVANAKTVESLVSPITGDVVALEQVPDEAFASKAVGDGIAVKPTSNIVVAPAAGTVVKIFNTNHAFCLETNNGAEIVVHMGIDTVALEGKGFKRLVEEGTDVKAGEPILEMDLDFLNANARSMISPVVCSNSDDYSALVILASGKVVAGQTPLYEIKGK</sequence>
<dbReference type="Pfam" id="PF00367">
    <property type="entry name" value="PTS_EIIB"/>
    <property type="match status" value="1"/>
</dbReference>
<dbReference type="FunFam" id="3.30.1360.60:FF:000001">
    <property type="entry name" value="PTS system glucose-specific IIBC component PtsG"/>
    <property type="match status" value="1"/>
</dbReference>
<dbReference type="GO" id="GO:0008982">
    <property type="term" value="F:protein-N(PI)-phosphohistidine-sugar phosphotransferase activity"/>
    <property type="evidence" value="ECO:0007669"/>
    <property type="project" value="InterPro"/>
</dbReference>
<dbReference type="Pfam" id="PF00358">
    <property type="entry name" value="PTS_EIIA_1"/>
    <property type="match status" value="1"/>
</dbReference>
<dbReference type="Gene3D" id="3.30.1360.60">
    <property type="entry name" value="Glucose permease domain IIB"/>
    <property type="match status" value="1"/>
</dbReference>
<dbReference type="Pfam" id="PF02378">
    <property type="entry name" value="PTS_EIIC"/>
    <property type="match status" value="1"/>
</dbReference>
<proteinExistence type="predicted"/>
<feature type="transmembrane region" description="Helical" evidence="12">
    <location>
        <begin position="150"/>
        <end position="174"/>
    </location>
</feature>
<dbReference type="AlphaFoldDB" id="A0A2X3I849"/>
<dbReference type="Proteomes" id="UP000250675">
    <property type="component" value="Unassembled WGS sequence"/>
</dbReference>
<feature type="transmembrane region" description="Helical" evidence="12">
    <location>
        <begin position="127"/>
        <end position="144"/>
    </location>
</feature>
<dbReference type="FunFam" id="2.70.70.10:FF:000001">
    <property type="entry name" value="PTS system glucose-specific IIA component"/>
    <property type="match status" value="1"/>
</dbReference>
<keyword evidence="3" id="KW-1003">Cell membrane</keyword>
<evidence type="ECO:0000256" key="12">
    <source>
        <dbReference type="SAM" id="Phobius"/>
    </source>
</evidence>
<evidence type="ECO:0000259" key="15">
    <source>
        <dbReference type="PROSITE" id="PS51103"/>
    </source>
</evidence>
<dbReference type="InterPro" id="IPR036878">
    <property type="entry name" value="Glu_permease_IIB"/>
</dbReference>
<evidence type="ECO:0000313" key="17">
    <source>
        <dbReference type="Proteomes" id="UP000250675"/>
    </source>
</evidence>
<comment type="subcellular location">
    <subcellularLocation>
        <location evidence="1">Cell membrane</location>
        <topology evidence="1">Multi-pass membrane protein</topology>
    </subcellularLocation>
</comment>
<dbReference type="PROSITE" id="PS01035">
    <property type="entry name" value="PTS_EIIB_TYPE_1_CYS"/>
    <property type="match status" value="1"/>
</dbReference>
<dbReference type="InterPro" id="IPR013013">
    <property type="entry name" value="PTS_EIIC_1"/>
</dbReference>
<evidence type="ECO:0000259" key="13">
    <source>
        <dbReference type="PROSITE" id="PS51093"/>
    </source>
</evidence>
<dbReference type="NCBIfam" id="TIGR00830">
    <property type="entry name" value="PTBA"/>
    <property type="match status" value="1"/>
</dbReference>
<keyword evidence="4" id="KW-0762">Sugar transport</keyword>
<gene>
    <name evidence="16" type="primary">glcB_2</name>
    <name evidence="16" type="ORF">NCTC9645_06866</name>
</gene>
<feature type="transmembrane region" description="Helical" evidence="12">
    <location>
        <begin position="33"/>
        <end position="53"/>
    </location>
</feature>
<evidence type="ECO:0000256" key="6">
    <source>
        <dbReference type="ARBA" id="ARBA00022683"/>
    </source>
</evidence>
<feature type="domain" description="PTS EIIC type-1" evidence="15">
    <location>
        <begin position="1"/>
        <end position="239"/>
    </location>
</feature>
<dbReference type="InterPro" id="IPR001127">
    <property type="entry name" value="PTS_EIIA_1_perm"/>
</dbReference>
<evidence type="ECO:0000256" key="7">
    <source>
        <dbReference type="ARBA" id="ARBA00022692"/>
    </source>
</evidence>
<dbReference type="PROSITE" id="PS51098">
    <property type="entry name" value="PTS_EIIB_TYPE_1"/>
    <property type="match status" value="1"/>
</dbReference>
<keyword evidence="10 12" id="KW-0472">Membrane</keyword>
<dbReference type="NCBIfam" id="TIGR00826">
    <property type="entry name" value="EIIB_glc"/>
    <property type="match status" value="1"/>
</dbReference>
<feature type="active site" description="Phosphocysteine intermediate; for EIIB activity" evidence="11">
    <location>
        <position position="280"/>
    </location>
</feature>
<evidence type="ECO:0000256" key="9">
    <source>
        <dbReference type="ARBA" id="ARBA00022989"/>
    </source>
</evidence>
<keyword evidence="5" id="KW-0808">Transferase</keyword>
<dbReference type="PROSITE" id="PS00371">
    <property type="entry name" value="PTS_EIIA_TYPE_1_HIS"/>
    <property type="match status" value="1"/>
</dbReference>
<dbReference type="SUPFAM" id="SSF55604">
    <property type="entry name" value="Glucose permease domain IIB"/>
    <property type="match status" value="1"/>
</dbReference>
<protein>
    <submittedName>
        <fullName evidence="16">PTS system N-acetylglucosamine-specific transporter subunit IIA</fullName>
    </submittedName>
</protein>
<evidence type="ECO:0000256" key="2">
    <source>
        <dbReference type="ARBA" id="ARBA00022448"/>
    </source>
</evidence>
<keyword evidence="2" id="KW-0813">Transport</keyword>
<evidence type="ECO:0000256" key="5">
    <source>
        <dbReference type="ARBA" id="ARBA00022679"/>
    </source>
</evidence>
<feature type="transmembrane region" description="Helical" evidence="12">
    <location>
        <begin position="60"/>
        <end position="80"/>
    </location>
</feature>
<dbReference type="CDD" id="cd00212">
    <property type="entry name" value="PTS_IIB_glc"/>
    <property type="match status" value="1"/>
</dbReference>
<accession>A0A2X3I849</accession>
<dbReference type="PANTHER" id="PTHR30009:SF4">
    <property type="entry name" value="PTS SYSTEM N-ACETYLGLUCOSAMINE-SPECIFIC EIICBA COMPONENT"/>
    <property type="match status" value="1"/>
</dbReference>
<dbReference type="PANTHER" id="PTHR30009">
    <property type="entry name" value="CYTOCHROME C-TYPE SYNTHESIS PROTEIN AND PTS TRANSMEMBRANE COMPONENT"/>
    <property type="match status" value="1"/>
</dbReference>
<keyword evidence="6" id="KW-0598">Phosphotransferase system</keyword>
<dbReference type="InterPro" id="IPR003352">
    <property type="entry name" value="PTS_EIIC"/>
</dbReference>
<feature type="transmembrane region" description="Helical" evidence="12">
    <location>
        <begin position="205"/>
        <end position="227"/>
    </location>
</feature>
<organism evidence="16 17">
    <name type="scientific">Klebsiella pneumoniae</name>
    <dbReference type="NCBI Taxonomy" id="573"/>
    <lineage>
        <taxon>Bacteria</taxon>
        <taxon>Pseudomonadati</taxon>
        <taxon>Pseudomonadota</taxon>
        <taxon>Gammaproteobacteria</taxon>
        <taxon>Enterobacterales</taxon>
        <taxon>Enterobacteriaceae</taxon>
        <taxon>Klebsiella/Raoultella group</taxon>
        <taxon>Klebsiella</taxon>
        <taxon>Klebsiella pneumoniae complex</taxon>
    </lineage>
</organism>
<dbReference type="GO" id="GO:0005886">
    <property type="term" value="C:plasma membrane"/>
    <property type="evidence" value="ECO:0007669"/>
    <property type="project" value="UniProtKB-SubCell"/>
</dbReference>
<reference evidence="16 17" key="1">
    <citation type="submission" date="2018-06" db="EMBL/GenBank/DDBJ databases">
        <authorList>
            <consortium name="Pathogen Informatics"/>
            <person name="Doyle S."/>
        </authorList>
    </citation>
    <scope>NUCLEOTIDE SEQUENCE [LARGE SCALE GENOMIC DNA]</scope>
    <source>
        <strain evidence="16 17">NCTC9645</strain>
    </source>
</reference>
<dbReference type="EMBL" id="UASO01000012">
    <property type="protein sequence ID" value="SQC88708.1"/>
    <property type="molecule type" value="Genomic_DNA"/>
</dbReference>
<evidence type="ECO:0000256" key="11">
    <source>
        <dbReference type="PROSITE-ProRule" id="PRU00421"/>
    </source>
</evidence>
<dbReference type="PROSITE" id="PS51103">
    <property type="entry name" value="PTS_EIIC_TYPE_1"/>
    <property type="match status" value="1"/>
</dbReference>
<dbReference type="NCBIfam" id="NF007608">
    <property type="entry name" value="PRK10255.1"/>
    <property type="match status" value="1"/>
</dbReference>
<evidence type="ECO:0000256" key="8">
    <source>
        <dbReference type="ARBA" id="ARBA00022777"/>
    </source>
</evidence>
<dbReference type="PROSITE" id="PS51093">
    <property type="entry name" value="PTS_EIIA_TYPE_1"/>
    <property type="match status" value="1"/>
</dbReference>
<dbReference type="Gene3D" id="2.70.70.10">
    <property type="entry name" value="Glucose Permease (Domain IIA)"/>
    <property type="match status" value="1"/>
</dbReference>
<feature type="transmembrane region" description="Helical" evidence="12">
    <location>
        <begin position="100"/>
        <end position="120"/>
    </location>
</feature>
<evidence type="ECO:0000256" key="10">
    <source>
        <dbReference type="ARBA" id="ARBA00023136"/>
    </source>
</evidence>
<keyword evidence="9 12" id="KW-1133">Transmembrane helix</keyword>
<dbReference type="GO" id="GO:0015764">
    <property type="term" value="P:N-acetylglucosamine transport"/>
    <property type="evidence" value="ECO:0007669"/>
    <property type="project" value="TreeGrafter"/>
</dbReference>
<evidence type="ECO:0000256" key="1">
    <source>
        <dbReference type="ARBA" id="ARBA00004651"/>
    </source>
</evidence>
<dbReference type="GO" id="GO:0009401">
    <property type="term" value="P:phosphoenolpyruvate-dependent sugar phosphotransferase system"/>
    <property type="evidence" value="ECO:0007669"/>
    <property type="project" value="UniProtKB-KW"/>
</dbReference>
<dbReference type="InterPro" id="IPR011055">
    <property type="entry name" value="Dup_hybrid_motif"/>
</dbReference>
<dbReference type="InterPro" id="IPR001996">
    <property type="entry name" value="PTS_IIB_1"/>
</dbReference>
<feature type="domain" description="PTS EIIA type-1" evidence="13">
    <location>
        <begin position="387"/>
        <end position="491"/>
    </location>
</feature>
<feature type="domain" description="PTS EIIB type-1" evidence="14">
    <location>
        <begin position="258"/>
        <end position="340"/>
    </location>
</feature>
<evidence type="ECO:0000256" key="3">
    <source>
        <dbReference type="ARBA" id="ARBA00022475"/>
    </source>
</evidence>
<evidence type="ECO:0000256" key="4">
    <source>
        <dbReference type="ARBA" id="ARBA00022597"/>
    </source>
</evidence>
<name>A0A2X3I849_KLEPN</name>
<dbReference type="InterPro" id="IPR050429">
    <property type="entry name" value="PTS_Glucose_EIICBA"/>
</dbReference>
<evidence type="ECO:0000313" key="16">
    <source>
        <dbReference type="EMBL" id="SQC88708.1"/>
    </source>
</evidence>
<dbReference type="SUPFAM" id="SSF51261">
    <property type="entry name" value="Duplicated hybrid motif"/>
    <property type="match status" value="1"/>
</dbReference>
<keyword evidence="7 12" id="KW-0812">Transmembrane</keyword>